<dbReference type="GO" id="GO:0022857">
    <property type="term" value="F:transmembrane transporter activity"/>
    <property type="evidence" value="ECO:0007669"/>
    <property type="project" value="InterPro"/>
</dbReference>
<keyword evidence="2 6" id="KW-0812">Transmembrane</keyword>
<feature type="transmembrane region" description="Helical" evidence="6">
    <location>
        <begin position="374"/>
        <end position="395"/>
    </location>
</feature>
<comment type="subcellular location">
    <subcellularLocation>
        <location evidence="1">Membrane</location>
        <topology evidence="1">Multi-pass membrane protein</topology>
    </subcellularLocation>
</comment>
<dbReference type="AlphaFoldDB" id="A0A1L9RUS5"/>
<dbReference type="PANTHER" id="PTHR23501">
    <property type="entry name" value="MAJOR FACILITATOR SUPERFAMILY"/>
    <property type="match status" value="1"/>
</dbReference>
<keyword evidence="9" id="KW-1185">Reference proteome</keyword>
<accession>A0A1L9RUS5</accession>
<evidence type="ECO:0000256" key="4">
    <source>
        <dbReference type="ARBA" id="ARBA00023136"/>
    </source>
</evidence>
<feature type="transmembrane region" description="Helical" evidence="6">
    <location>
        <begin position="175"/>
        <end position="197"/>
    </location>
</feature>
<dbReference type="RefSeq" id="XP_040692345.1">
    <property type="nucleotide sequence ID" value="XM_040839342.1"/>
</dbReference>
<evidence type="ECO:0000259" key="7">
    <source>
        <dbReference type="PROSITE" id="PS50850"/>
    </source>
</evidence>
<feature type="transmembrane region" description="Helical" evidence="6">
    <location>
        <begin position="87"/>
        <end position="105"/>
    </location>
</feature>
<gene>
    <name evidence="8" type="ORF">ASPWEDRAFT_735227</name>
</gene>
<dbReference type="Gene3D" id="1.20.1250.20">
    <property type="entry name" value="MFS general substrate transporter like domains"/>
    <property type="match status" value="2"/>
</dbReference>
<organism evidence="8 9">
    <name type="scientific">Aspergillus wentii DTO 134E9</name>
    <dbReference type="NCBI Taxonomy" id="1073089"/>
    <lineage>
        <taxon>Eukaryota</taxon>
        <taxon>Fungi</taxon>
        <taxon>Dikarya</taxon>
        <taxon>Ascomycota</taxon>
        <taxon>Pezizomycotina</taxon>
        <taxon>Eurotiomycetes</taxon>
        <taxon>Eurotiomycetidae</taxon>
        <taxon>Eurotiales</taxon>
        <taxon>Aspergillaceae</taxon>
        <taxon>Aspergillus</taxon>
        <taxon>Aspergillus subgen. Cremei</taxon>
    </lineage>
</organism>
<feature type="transmembrane region" description="Helical" evidence="6">
    <location>
        <begin position="485"/>
        <end position="503"/>
    </location>
</feature>
<dbReference type="InterPro" id="IPR011701">
    <property type="entry name" value="MFS"/>
</dbReference>
<proteinExistence type="predicted"/>
<dbReference type="InterPro" id="IPR020846">
    <property type="entry name" value="MFS_dom"/>
</dbReference>
<dbReference type="VEuPathDB" id="FungiDB:ASPWEDRAFT_735227"/>
<dbReference type="SUPFAM" id="SSF103473">
    <property type="entry name" value="MFS general substrate transporter"/>
    <property type="match status" value="1"/>
</dbReference>
<feature type="transmembrane region" description="Helical" evidence="6">
    <location>
        <begin position="145"/>
        <end position="163"/>
    </location>
</feature>
<feature type="compositionally biased region" description="Basic and acidic residues" evidence="5">
    <location>
        <begin position="525"/>
        <end position="538"/>
    </location>
</feature>
<feature type="transmembrane region" description="Helical" evidence="6">
    <location>
        <begin position="314"/>
        <end position="340"/>
    </location>
</feature>
<evidence type="ECO:0000256" key="2">
    <source>
        <dbReference type="ARBA" id="ARBA00022692"/>
    </source>
</evidence>
<dbReference type="GO" id="GO:0005886">
    <property type="term" value="C:plasma membrane"/>
    <property type="evidence" value="ECO:0007669"/>
    <property type="project" value="TreeGrafter"/>
</dbReference>
<dbReference type="GeneID" id="63755190"/>
<evidence type="ECO:0000313" key="8">
    <source>
        <dbReference type="EMBL" id="OJJ38669.1"/>
    </source>
</evidence>
<feature type="transmembrane region" description="Helical" evidence="6">
    <location>
        <begin position="347"/>
        <end position="368"/>
    </location>
</feature>
<feature type="transmembrane region" description="Helical" evidence="6">
    <location>
        <begin position="209"/>
        <end position="230"/>
    </location>
</feature>
<feature type="transmembrane region" description="Helical" evidence="6">
    <location>
        <begin position="21"/>
        <end position="45"/>
    </location>
</feature>
<dbReference type="OrthoDB" id="2351791at2759"/>
<dbReference type="PANTHER" id="PTHR23501:SF59">
    <property type="entry name" value="MAJOR FACILITATOR SUPERFAMILY (MFS) PROFILE DOMAIN-CONTAINING PROTEIN-RELATED"/>
    <property type="match status" value="1"/>
</dbReference>
<protein>
    <recommendedName>
        <fullName evidence="7">Major facilitator superfamily (MFS) profile domain-containing protein</fullName>
    </recommendedName>
</protein>
<dbReference type="Pfam" id="PF07690">
    <property type="entry name" value="MFS_1"/>
    <property type="match status" value="1"/>
</dbReference>
<keyword evidence="3 6" id="KW-1133">Transmembrane helix</keyword>
<evidence type="ECO:0000256" key="6">
    <source>
        <dbReference type="SAM" id="Phobius"/>
    </source>
</evidence>
<feature type="region of interest" description="Disordered" evidence="5">
    <location>
        <begin position="511"/>
        <end position="538"/>
    </location>
</feature>
<dbReference type="PRINTS" id="PR01036">
    <property type="entry name" value="TCRTETB"/>
</dbReference>
<dbReference type="PROSITE" id="PS50850">
    <property type="entry name" value="MFS"/>
    <property type="match status" value="1"/>
</dbReference>
<evidence type="ECO:0000313" key="9">
    <source>
        <dbReference type="Proteomes" id="UP000184383"/>
    </source>
</evidence>
<dbReference type="InterPro" id="IPR036259">
    <property type="entry name" value="MFS_trans_sf"/>
</dbReference>
<reference evidence="9" key="1">
    <citation type="journal article" date="2017" name="Genome Biol.">
        <title>Comparative genomics reveals high biological diversity and specific adaptations in the industrially and medically important fungal genus Aspergillus.</title>
        <authorList>
            <person name="de Vries R.P."/>
            <person name="Riley R."/>
            <person name="Wiebenga A."/>
            <person name="Aguilar-Osorio G."/>
            <person name="Amillis S."/>
            <person name="Uchima C.A."/>
            <person name="Anderluh G."/>
            <person name="Asadollahi M."/>
            <person name="Askin M."/>
            <person name="Barry K."/>
            <person name="Battaglia E."/>
            <person name="Bayram O."/>
            <person name="Benocci T."/>
            <person name="Braus-Stromeyer S.A."/>
            <person name="Caldana C."/>
            <person name="Canovas D."/>
            <person name="Cerqueira G.C."/>
            <person name="Chen F."/>
            <person name="Chen W."/>
            <person name="Choi C."/>
            <person name="Clum A."/>
            <person name="Dos Santos R.A."/>
            <person name="Damasio A.R."/>
            <person name="Diallinas G."/>
            <person name="Emri T."/>
            <person name="Fekete E."/>
            <person name="Flipphi M."/>
            <person name="Freyberg S."/>
            <person name="Gallo A."/>
            <person name="Gournas C."/>
            <person name="Habgood R."/>
            <person name="Hainaut M."/>
            <person name="Harispe M.L."/>
            <person name="Henrissat B."/>
            <person name="Hilden K.S."/>
            <person name="Hope R."/>
            <person name="Hossain A."/>
            <person name="Karabika E."/>
            <person name="Karaffa L."/>
            <person name="Karanyi Z."/>
            <person name="Krasevec N."/>
            <person name="Kuo A."/>
            <person name="Kusch H."/>
            <person name="LaButti K."/>
            <person name="Lagendijk E.L."/>
            <person name="Lapidus A."/>
            <person name="Levasseur A."/>
            <person name="Lindquist E."/>
            <person name="Lipzen A."/>
            <person name="Logrieco A.F."/>
            <person name="MacCabe A."/>
            <person name="Maekelae M.R."/>
            <person name="Malavazi I."/>
            <person name="Melin P."/>
            <person name="Meyer V."/>
            <person name="Mielnichuk N."/>
            <person name="Miskei M."/>
            <person name="Molnar A.P."/>
            <person name="Mule G."/>
            <person name="Ngan C.Y."/>
            <person name="Orejas M."/>
            <person name="Orosz E."/>
            <person name="Ouedraogo J.P."/>
            <person name="Overkamp K.M."/>
            <person name="Park H.-S."/>
            <person name="Perrone G."/>
            <person name="Piumi F."/>
            <person name="Punt P.J."/>
            <person name="Ram A.F."/>
            <person name="Ramon A."/>
            <person name="Rauscher S."/>
            <person name="Record E."/>
            <person name="Riano-Pachon D.M."/>
            <person name="Robert V."/>
            <person name="Roehrig J."/>
            <person name="Ruller R."/>
            <person name="Salamov A."/>
            <person name="Salih N.S."/>
            <person name="Samson R.A."/>
            <person name="Sandor E."/>
            <person name="Sanguinetti M."/>
            <person name="Schuetze T."/>
            <person name="Sepcic K."/>
            <person name="Shelest E."/>
            <person name="Sherlock G."/>
            <person name="Sophianopoulou V."/>
            <person name="Squina F.M."/>
            <person name="Sun H."/>
            <person name="Susca A."/>
            <person name="Todd R.B."/>
            <person name="Tsang A."/>
            <person name="Unkles S.E."/>
            <person name="van de Wiele N."/>
            <person name="van Rossen-Uffink D."/>
            <person name="Oliveira J.V."/>
            <person name="Vesth T.C."/>
            <person name="Visser J."/>
            <person name="Yu J.-H."/>
            <person name="Zhou M."/>
            <person name="Andersen M.R."/>
            <person name="Archer D.B."/>
            <person name="Baker S.E."/>
            <person name="Benoit I."/>
            <person name="Brakhage A.A."/>
            <person name="Braus G.H."/>
            <person name="Fischer R."/>
            <person name="Frisvad J.C."/>
            <person name="Goldman G.H."/>
            <person name="Houbraken J."/>
            <person name="Oakley B."/>
            <person name="Pocsi I."/>
            <person name="Scazzocchio C."/>
            <person name="Seiboth B."/>
            <person name="vanKuyk P.A."/>
            <person name="Wortman J."/>
            <person name="Dyer P.S."/>
            <person name="Grigoriev I.V."/>
        </authorList>
    </citation>
    <scope>NUCLEOTIDE SEQUENCE [LARGE SCALE GENOMIC DNA]</scope>
    <source>
        <strain evidence="9">DTO 134E9</strain>
    </source>
</reference>
<evidence type="ECO:0000256" key="3">
    <source>
        <dbReference type="ARBA" id="ARBA00022989"/>
    </source>
</evidence>
<feature type="transmembrane region" description="Helical" evidence="6">
    <location>
        <begin position="117"/>
        <end position="138"/>
    </location>
</feature>
<dbReference type="EMBL" id="KV878210">
    <property type="protein sequence ID" value="OJJ38669.1"/>
    <property type="molecule type" value="Genomic_DNA"/>
</dbReference>
<feature type="transmembrane region" description="Helical" evidence="6">
    <location>
        <begin position="281"/>
        <end position="302"/>
    </location>
</feature>
<sequence>MNQSPILEMNQFSLGRKGWTILAVCSVLTLMVALDGTSLSVALPIITKDLNGTAMEAFWSGTSFLICSTVFQPTFGSLSNIFGRKAMILIANFLFLIGAILAAVSQNFTHMLVGRSIQGIGGGGVTAMSEVIVAGLVPLRLRGQYFSVINAMWSLGSVTGPILGGGFADDVTWRWIFYINIPFIAVGVIGLLILMPWDCTLGTWKQKLAQIDFIGTAIFTGGISSFLIPLTWGGVMYPWSSWHTLVPLIVGVATLVVFGFYETYYATNPMIPPAVFENRTLKLCSLGNAVEGLILWCGLYYLPLYYEGVKGYSSILAGVALFPETFTVAPSTILIGILISKTGKYRWGIWSGWAITTLGFGLMCLIQVDTSIPAWVFINIVVGLGLGFLFLPLALGMLAASKPEHMAIICTMTSFSRCLGQGIGVAIGGVVFQNRMSVNITRYPALEHFAGYSQDAVAVVEILKRMPQSQTKTMLQQVYTDSLRIVWAVGCGLAGVMLVLSAFTRSYPLDTDKPPSVAGQSETEMGLREGDKERWRSN</sequence>
<keyword evidence="4 6" id="KW-0472">Membrane</keyword>
<feature type="domain" description="Major facilitator superfamily (MFS) profile" evidence="7">
    <location>
        <begin position="21"/>
        <end position="468"/>
    </location>
</feature>
<dbReference type="FunFam" id="1.20.1250.20:FF:000786">
    <property type="entry name" value="MFS multidrug transporter, putative"/>
    <property type="match status" value="1"/>
</dbReference>
<dbReference type="FunFam" id="1.20.1720.10:FF:000018">
    <property type="entry name" value="Putative MFS multidrug transporter"/>
    <property type="match status" value="1"/>
</dbReference>
<evidence type="ECO:0000256" key="1">
    <source>
        <dbReference type="ARBA" id="ARBA00004141"/>
    </source>
</evidence>
<dbReference type="Proteomes" id="UP000184383">
    <property type="component" value="Unassembled WGS sequence"/>
</dbReference>
<evidence type="ECO:0000256" key="5">
    <source>
        <dbReference type="SAM" id="MobiDB-lite"/>
    </source>
</evidence>
<feature type="transmembrane region" description="Helical" evidence="6">
    <location>
        <begin position="57"/>
        <end position="75"/>
    </location>
</feature>
<feature type="transmembrane region" description="Helical" evidence="6">
    <location>
        <begin position="242"/>
        <end position="261"/>
    </location>
</feature>
<name>A0A1L9RUS5_ASPWE</name>